<protein>
    <submittedName>
        <fullName evidence="1">Uncharacterized protein</fullName>
    </submittedName>
</protein>
<dbReference type="EMBL" id="JARBJD010000358">
    <property type="protein sequence ID" value="KAK2943182.1"/>
    <property type="molecule type" value="Genomic_DNA"/>
</dbReference>
<accession>A0ABQ9WWX7</accession>
<comment type="caution">
    <text evidence="1">The sequence shown here is derived from an EMBL/GenBank/DDBJ whole genome shotgun (WGS) entry which is preliminary data.</text>
</comment>
<sequence length="349" mass="39151">MLLSEQETFKCDVLSKTSESPETMDIPTEPNFNVKKTQFVSSNDFNEVGVSELLITATPDAKLTISSFSFPMLYSCEIDGLQVTTPNNCHFVRLITKRRFFHKCTATHVTSATLGEFGGIELRKCGRVCGSRPLADNVQIEHDILQQHIHLRRSRVHPRDPLCGVCVDSWERWGMDTSSLIGIFPKWSMLMNNTNVAFAVPESTLVLDNLNSSSLEDIFTTAEHNPASMTTADIGSSSSNATLSDQTVIVLIQGGDLWADWQMADSFQSDQRRKGCRLAQFHGLFLLSDRLRHLKLNIILHHQRAARRSTSECWRCCCSDPTRPVPLSTMTDANCVNYCIIIFGRDAQE</sequence>
<keyword evidence="2" id="KW-1185">Reference proteome</keyword>
<proteinExistence type="predicted"/>
<reference evidence="1 2" key="1">
    <citation type="journal article" date="2022" name="bioRxiv">
        <title>Genomics of Preaxostyla Flagellates Illuminates Evolutionary Transitions and the Path Towards Mitochondrial Loss.</title>
        <authorList>
            <person name="Novak L.V.F."/>
            <person name="Treitli S.C."/>
            <person name="Pyrih J."/>
            <person name="Halakuc P."/>
            <person name="Pipaliya S.V."/>
            <person name="Vacek V."/>
            <person name="Brzon O."/>
            <person name="Soukal P."/>
            <person name="Eme L."/>
            <person name="Dacks J.B."/>
            <person name="Karnkowska A."/>
            <person name="Elias M."/>
            <person name="Hampl V."/>
        </authorList>
    </citation>
    <scope>NUCLEOTIDE SEQUENCE [LARGE SCALE GENOMIC DNA]</scope>
    <source>
        <strain evidence="1">NAU3</strain>
        <tissue evidence="1">Gut</tissue>
    </source>
</reference>
<evidence type="ECO:0000313" key="1">
    <source>
        <dbReference type="EMBL" id="KAK2943182.1"/>
    </source>
</evidence>
<evidence type="ECO:0000313" key="2">
    <source>
        <dbReference type="Proteomes" id="UP001281761"/>
    </source>
</evidence>
<gene>
    <name evidence="1" type="ORF">BLNAU_21910</name>
</gene>
<name>A0ABQ9WWX7_9EUKA</name>
<organism evidence="1 2">
    <name type="scientific">Blattamonas nauphoetae</name>
    <dbReference type="NCBI Taxonomy" id="2049346"/>
    <lineage>
        <taxon>Eukaryota</taxon>
        <taxon>Metamonada</taxon>
        <taxon>Preaxostyla</taxon>
        <taxon>Oxymonadida</taxon>
        <taxon>Blattamonas</taxon>
    </lineage>
</organism>
<dbReference type="Proteomes" id="UP001281761">
    <property type="component" value="Unassembled WGS sequence"/>
</dbReference>